<dbReference type="AlphaFoldDB" id="A0A143DCV3"/>
<evidence type="ECO:0000256" key="11">
    <source>
        <dbReference type="ARBA" id="ARBA00022825"/>
    </source>
</evidence>
<dbReference type="InterPro" id="IPR001940">
    <property type="entry name" value="Peptidase_S1C"/>
</dbReference>
<evidence type="ECO:0000256" key="15">
    <source>
        <dbReference type="PIRSR" id="PIRSR611782-2"/>
    </source>
</evidence>
<dbReference type="GO" id="GO:0042597">
    <property type="term" value="C:periplasmic space"/>
    <property type="evidence" value="ECO:0007669"/>
    <property type="project" value="UniProtKB-SubCell"/>
</dbReference>
<feature type="binding site" evidence="15">
    <location>
        <position position="187"/>
    </location>
    <ligand>
        <name>substrate</name>
    </ligand>
</feature>
<keyword evidence="11" id="KW-0720">Serine protease</keyword>
<keyword evidence="9" id="KW-0574">Periplasm</keyword>
<keyword evidence="8" id="KW-0677">Repeat</keyword>
<gene>
    <name evidence="17" type="ORF">AY555_01740</name>
</gene>
<comment type="similarity">
    <text evidence="3">Belongs to the peptidase S1C family.</text>
</comment>
<dbReference type="Pfam" id="PF13180">
    <property type="entry name" value="PDZ_2"/>
    <property type="match status" value="1"/>
</dbReference>
<dbReference type="InterPro" id="IPR001478">
    <property type="entry name" value="PDZ"/>
</dbReference>
<dbReference type="InterPro" id="IPR036034">
    <property type="entry name" value="PDZ_sf"/>
</dbReference>
<dbReference type="SUPFAM" id="SSF50494">
    <property type="entry name" value="Trypsin-like serine proteases"/>
    <property type="match status" value="1"/>
</dbReference>
<evidence type="ECO:0000259" key="16">
    <source>
        <dbReference type="PROSITE" id="PS50106"/>
    </source>
</evidence>
<feature type="active site" description="Charge relay system" evidence="14">
    <location>
        <position position="187"/>
    </location>
</feature>
<dbReference type="CDD" id="cd10839">
    <property type="entry name" value="cpPDZ1_DegP-like"/>
    <property type="match status" value="1"/>
</dbReference>
<evidence type="ECO:0000256" key="10">
    <source>
        <dbReference type="ARBA" id="ARBA00022801"/>
    </source>
</evidence>
<dbReference type="Pfam" id="PF13365">
    <property type="entry name" value="Trypsin_2"/>
    <property type="match status" value="1"/>
</dbReference>
<feature type="domain" description="PDZ" evidence="16">
    <location>
        <begin position="305"/>
        <end position="396"/>
    </location>
</feature>
<dbReference type="PROSITE" id="PS50106">
    <property type="entry name" value="PDZ"/>
    <property type="match status" value="2"/>
</dbReference>
<name>A0A143DCV3_9PROT</name>
<evidence type="ECO:0000256" key="14">
    <source>
        <dbReference type="PIRSR" id="PIRSR611782-1"/>
    </source>
</evidence>
<reference evidence="17 18" key="1">
    <citation type="submission" date="2016-02" db="EMBL/GenBank/DDBJ databases">
        <title>Complete Genome of H5569, the type strain of the newly described species Haematospirillium jordaniae.</title>
        <authorList>
            <person name="Nicholson A.C."/>
            <person name="Humrighouse B.W."/>
            <person name="Loparov V."/>
            <person name="McQuiston J.R."/>
        </authorList>
    </citation>
    <scope>NUCLEOTIDE SEQUENCE [LARGE SCALE GENOMIC DNA]</scope>
    <source>
        <strain evidence="17 18">H5569</strain>
    </source>
</reference>
<evidence type="ECO:0000256" key="12">
    <source>
        <dbReference type="ARBA" id="ARBA00023016"/>
    </source>
</evidence>
<organism evidence="17 18">
    <name type="scientific">Haematospirillum jordaniae</name>
    <dbReference type="NCBI Taxonomy" id="1549855"/>
    <lineage>
        <taxon>Bacteria</taxon>
        <taxon>Pseudomonadati</taxon>
        <taxon>Pseudomonadota</taxon>
        <taxon>Alphaproteobacteria</taxon>
        <taxon>Rhodospirillales</taxon>
        <taxon>Novispirillaceae</taxon>
        <taxon>Haematospirillum</taxon>
    </lineage>
</organism>
<dbReference type="InterPro" id="IPR009003">
    <property type="entry name" value="Peptidase_S1_PA"/>
</dbReference>
<keyword evidence="6 17" id="KW-0645">Protease</keyword>
<dbReference type="Proteomes" id="UP000076066">
    <property type="component" value="Chromosome"/>
</dbReference>
<dbReference type="PANTHER" id="PTHR22939">
    <property type="entry name" value="SERINE PROTEASE FAMILY S1C HTRA-RELATED"/>
    <property type="match status" value="1"/>
</dbReference>
<sequence>MVSGKLLLCFAEDPDSRQDTASMEVLVTFGPSLKARQLVPMWFRCTRVLSFLVLSAAFLALPSGFTGLASARSATTSVADLAERLLPAVVNISTSQTLSAERMPDLPQFPPGSPFEDFFKEFFERGAPGNPHGGRRATSLGSGFIIDPDGYIVTNNHVIQDADEITIILSDETALKAKLVGRDSKVDIALLKVDAKRKLPHVEFGDSDKARVGEEVIAIGNPLGLGGSVTTGIISAKTRDINFGPYDSFIQTDAAINKGNSGGPLFNMDGQVIGVNTSIYSPSGGNIGIAFAAPSNLLRQVLDDIRKYGRTRRGWLGVRIQSVTDEIAESIGLKKAYGALVASAEAGSPAESAGIQSGDVIIEWNGKEVKEMRRLPVMVAETEINQSVPVVVWRNGERVKIKVKVGELKDDEPLPVAGAEEGVGAADQGAIVQSLGFSLLPLGQAEKKRYNIPDDAKGMIVADVLPSGAAAEKGIRPGDVLVEVNQSAVASVAEVEEQVKKVREKARKSVLLLFQNASGMRFVALPITG</sequence>
<dbReference type="Gene3D" id="2.30.42.10">
    <property type="match status" value="2"/>
</dbReference>
<evidence type="ECO:0000313" key="17">
    <source>
        <dbReference type="EMBL" id="AMW34103.1"/>
    </source>
</evidence>
<evidence type="ECO:0000256" key="9">
    <source>
        <dbReference type="ARBA" id="ARBA00022764"/>
    </source>
</evidence>
<dbReference type="FunFam" id="2.40.10.120:FF:000007">
    <property type="entry name" value="Periplasmic serine endoprotease DegP-like"/>
    <property type="match status" value="1"/>
</dbReference>
<dbReference type="KEGG" id="hjo:AY555_01740"/>
<dbReference type="STRING" id="1549855.AY555_01740"/>
<keyword evidence="7" id="KW-0732">Signal</keyword>
<feature type="active site" description="Charge relay system" evidence="14">
    <location>
        <position position="261"/>
    </location>
</feature>
<dbReference type="PRINTS" id="PR00834">
    <property type="entry name" value="PROTEASES2C"/>
</dbReference>
<evidence type="ECO:0000256" key="13">
    <source>
        <dbReference type="ARBA" id="ARBA00032850"/>
    </source>
</evidence>
<dbReference type="EC" id="3.4.21.107" evidence="4"/>
<feature type="binding site" evidence="15">
    <location>
        <begin position="259"/>
        <end position="261"/>
    </location>
    <ligand>
        <name>substrate</name>
    </ligand>
</feature>
<dbReference type="Gene3D" id="2.40.10.120">
    <property type="match status" value="1"/>
</dbReference>
<dbReference type="GO" id="GO:0006508">
    <property type="term" value="P:proteolysis"/>
    <property type="evidence" value="ECO:0007669"/>
    <property type="project" value="UniProtKB-KW"/>
</dbReference>
<dbReference type="NCBIfam" id="TIGR02037">
    <property type="entry name" value="degP_htrA_DO"/>
    <property type="match status" value="1"/>
</dbReference>
<evidence type="ECO:0000256" key="1">
    <source>
        <dbReference type="ARBA" id="ARBA00001772"/>
    </source>
</evidence>
<evidence type="ECO:0000256" key="4">
    <source>
        <dbReference type="ARBA" id="ARBA00013035"/>
    </source>
</evidence>
<keyword evidence="10" id="KW-0378">Hydrolase</keyword>
<comment type="catalytic activity">
    <reaction evidence="1">
        <text>Acts on substrates that are at least partially unfolded. The cleavage site P1 residue is normally between a pair of hydrophobic residues, such as Val-|-Val.</text>
        <dbReference type="EC" id="3.4.21.107"/>
    </reaction>
</comment>
<proteinExistence type="inferred from homology"/>
<accession>A0A143DCV3</accession>
<evidence type="ECO:0000256" key="5">
    <source>
        <dbReference type="ARBA" id="ARBA00013958"/>
    </source>
</evidence>
<feature type="domain" description="PDZ" evidence="16">
    <location>
        <begin position="427"/>
        <end position="517"/>
    </location>
</feature>
<dbReference type="SMART" id="SM00228">
    <property type="entry name" value="PDZ"/>
    <property type="match status" value="2"/>
</dbReference>
<dbReference type="InterPro" id="IPR011782">
    <property type="entry name" value="Pept_S1C_Do"/>
</dbReference>
<evidence type="ECO:0000256" key="2">
    <source>
        <dbReference type="ARBA" id="ARBA00004418"/>
    </source>
</evidence>
<keyword evidence="18" id="KW-1185">Reference proteome</keyword>
<evidence type="ECO:0000313" key="18">
    <source>
        <dbReference type="Proteomes" id="UP000076066"/>
    </source>
</evidence>
<evidence type="ECO:0000256" key="6">
    <source>
        <dbReference type="ARBA" id="ARBA00022670"/>
    </source>
</evidence>
<feature type="active site" description="Charge relay system" evidence="14">
    <location>
        <position position="157"/>
    </location>
</feature>
<comment type="subcellular location">
    <subcellularLocation>
        <location evidence="2">Periplasm</location>
    </subcellularLocation>
</comment>
<evidence type="ECO:0000256" key="3">
    <source>
        <dbReference type="ARBA" id="ARBA00010541"/>
    </source>
</evidence>
<dbReference type="PANTHER" id="PTHR22939:SF130">
    <property type="entry name" value="PERIPLASMIC SERINE ENDOPROTEASE DEGP-LIKE-RELATED"/>
    <property type="match status" value="1"/>
</dbReference>
<feature type="binding site" evidence="15">
    <location>
        <position position="157"/>
    </location>
    <ligand>
        <name>substrate</name>
    </ligand>
</feature>
<dbReference type="GO" id="GO:0004252">
    <property type="term" value="F:serine-type endopeptidase activity"/>
    <property type="evidence" value="ECO:0007669"/>
    <property type="project" value="InterPro"/>
</dbReference>
<dbReference type="SUPFAM" id="SSF50156">
    <property type="entry name" value="PDZ domain-like"/>
    <property type="match status" value="2"/>
</dbReference>
<dbReference type="EMBL" id="CP014525">
    <property type="protein sequence ID" value="AMW34103.1"/>
    <property type="molecule type" value="Genomic_DNA"/>
</dbReference>
<protein>
    <recommendedName>
        <fullName evidence="5">Probable periplasmic serine endoprotease DegP-like</fullName>
        <ecNumber evidence="4">3.4.21.107</ecNumber>
    </recommendedName>
    <alternativeName>
        <fullName evidence="13">Protease Do</fullName>
    </alternativeName>
</protein>
<evidence type="ECO:0000256" key="7">
    <source>
        <dbReference type="ARBA" id="ARBA00022729"/>
    </source>
</evidence>
<dbReference type="Pfam" id="PF00595">
    <property type="entry name" value="PDZ"/>
    <property type="match status" value="1"/>
</dbReference>
<keyword evidence="12" id="KW-0346">Stress response</keyword>
<evidence type="ECO:0000256" key="8">
    <source>
        <dbReference type="ARBA" id="ARBA00022737"/>
    </source>
</evidence>